<organism evidence="1 2">
    <name type="scientific">Elysia crispata</name>
    <name type="common">lettuce slug</name>
    <dbReference type="NCBI Taxonomy" id="231223"/>
    <lineage>
        <taxon>Eukaryota</taxon>
        <taxon>Metazoa</taxon>
        <taxon>Spiralia</taxon>
        <taxon>Lophotrochozoa</taxon>
        <taxon>Mollusca</taxon>
        <taxon>Gastropoda</taxon>
        <taxon>Heterobranchia</taxon>
        <taxon>Euthyneura</taxon>
        <taxon>Panpulmonata</taxon>
        <taxon>Sacoglossa</taxon>
        <taxon>Placobranchoidea</taxon>
        <taxon>Plakobranchidae</taxon>
        <taxon>Elysia</taxon>
    </lineage>
</organism>
<gene>
    <name evidence="1" type="ORF">RRG08_036227</name>
</gene>
<reference evidence="1" key="1">
    <citation type="journal article" date="2023" name="G3 (Bethesda)">
        <title>A reference genome for the long-term kleptoplast-retaining sea slug Elysia crispata morphotype clarki.</title>
        <authorList>
            <person name="Eastman K.E."/>
            <person name="Pendleton A.L."/>
            <person name="Shaikh M.A."/>
            <person name="Suttiyut T."/>
            <person name="Ogas R."/>
            <person name="Tomko P."/>
            <person name="Gavelis G."/>
            <person name="Widhalm J.R."/>
            <person name="Wisecaver J.H."/>
        </authorList>
    </citation>
    <scope>NUCLEOTIDE SEQUENCE</scope>
    <source>
        <strain evidence="1">ECLA1</strain>
    </source>
</reference>
<accession>A0AAE1CF08</accession>
<comment type="caution">
    <text evidence="1">The sequence shown here is derived from an EMBL/GenBank/DDBJ whole genome shotgun (WGS) entry which is preliminary data.</text>
</comment>
<evidence type="ECO:0000313" key="2">
    <source>
        <dbReference type="Proteomes" id="UP001283361"/>
    </source>
</evidence>
<proteinExistence type="predicted"/>
<evidence type="ECO:0000313" key="1">
    <source>
        <dbReference type="EMBL" id="KAK3691424.1"/>
    </source>
</evidence>
<dbReference type="AlphaFoldDB" id="A0AAE1CF08"/>
<sequence>MNYNNDSPLKLRSIACSLDQKRAPGNGNVLMNGTRVVELRQQIEAFTGRSITWYERTILIGSHSTKTERQFRGLMVELIEAICLTGIYRS</sequence>
<dbReference type="EMBL" id="JAWDGP010008094">
    <property type="protein sequence ID" value="KAK3691424.1"/>
    <property type="molecule type" value="Genomic_DNA"/>
</dbReference>
<dbReference type="Proteomes" id="UP001283361">
    <property type="component" value="Unassembled WGS sequence"/>
</dbReference>
<protein>
    <submittedName>
        <fullName evidence="1">Uncharacterized protein</fullName>
    </submittedName>
</protein>
<name>A0AAE1CF08_9GAST</name>
<keyword evidence="2" id="KW-1185">Reference proteome</keyword>